<dbReference type="Proteomes" id="UP000184171">
    <property type="component" value="Unassembled WGS sequence"/>
</dbReference>
<sequence>MEKPVDVVDKSITKMRKNAILGIFAKQPIIGQCKTRLCPPLDLREAATFYECSLRETVSRMQQLDCCDLAICYAGERSWFEAEYPEAVLVPQQGEDIGARMAAALNGFLQQGYRQAVLIGSDSPDLPLELIEQACVALEEVEVVLAPASDGGYVLVGESQHQPQLFNSMAWSTEEVLAETLRRVDQSGIDCVQLQGWEDLDDLPALQRFLLRSPDSVTAAHLRKHLNSYFQSAADL</sequence>
<evidence type="ECO:0000313" key="1">
    <source>
        <dbReference type="EMBL" id="SHJ49492.1"/>
    </source>
</evidence>
<gene>
    <name evidence="1" type="ORF">SAMN02745165_02495</name>
</gene>
<evidence type="ECO:0000313" key="2">
    <source>
        <dbReference type="Proteomes" id="UP000184171"/>
    </source>
</evidence>
<reference evidence="1 2" key="1">
    <citation type="submission" date="2016-11" db="EMBL/GenBank/DDBJ databases">
        <authorList>
            <person name="Jaros S."/>
            <person name="Januszkiewicz K."/>
            <person name="Wedrychowicz H."/>
        </authorList>
    </citation>
    <scope>NUCLEOTIDE SEQUENCE [LARGE SCALE GENOMIC DNA]</scope>
    <source>
        <strain evidence="1 2">DSM 5091</strain>
    </source>
</reference>
<keyword evidence="2" id="KW-1185">Reference proteome</keyword>
<dbReference type="SUPFAM" id="SSF53448">
    <property type="entry name" value="Nucleotide-diphospho-sugar transferases"/>
    <property type="match status" value="1"/>
</dbReference>
<dbReference type="AlphaFoldDB" id="A0A1M6JS95"/>
<dbReference type="Pfam" id="PF09837">
    <property type="entry name" value="DUF2064"/>
    <property type="match status" value="1"/>
</dbReference>
<dbReference type="PANTHER" id="PTHR36529">
    <property type="entry name" value="SLL1095 PROTEIN"/>
    <property type="match status" value="1"/>
</dbReference>
<dbReference type="STRING" id="1122189.SAMN02745165_02495"/>
<accession>A0A1M6JS95</accession>
<dbReference type="Gene3D" id="3.90.550.10">
    <property type="entry name" value="Spore Coat Polysaccharide Biosynthesis Protein SpsA, Chain A"/>
    <property type="match status" value="1"/>
</dbReference>
<name>A0A1M6JS95_MALRU</name>
<dbReference type="EMBL" id="FQZT01000009">
    <property type="protein sequence ID" value="SHJ49492.1"/>
    <property type="molecule type" value="Genomic_DNA"/>
</dbReference>
<dbReference type="PANTHER" id="PTHR36529:SF1">
    <property type="entry name" value="GLYCOSYLTRANSFERASE"/>
    <property type="match status" value="1"/>
</dbReference>
<evidence type="ECO:0008006" key="3">
    <source>
        <dbReference type="Google" id="ProtNLM"/>
    </source>
</evidence>
<protein>
    <recommendedName>
        <fullName evidence="3">Glycosyltransferase</fullName>
    </recommendedName>
</protein>
<dbReference type="NCBIfam" id="TIGR04282">
    <property type="entry name" value="glyco_like_cofC"/>
    <property type="match status" value="1"/>
</dbReference>
<dbReference type="InterPro" id="IPR029044">
    <property type="entry name" value="Nucleotide-diphossugar_trans"/>
</dbReference>
<organism evidence="1 2">
    <name type="scientific">Malonomonas rubra DSM 5091</name>
    <dbReference type="NCBI Taxonomy" id="1122189"/>
    <lineage>
        <taxon>Bacteria</taxon>
        <taxon>Pseudomonadati</taxon>
        <taxon>Thermodesulfobacteriota</taxon>
        <taxon>Desulfuromonadia</taxon>
        <taxon>Desulfuromonadales</taxon>
        <taxon>Geopsychrobacteraceae</taxon>
        <taxon>Malonomonas</taxon>
    </lineage>
</organism>
<dbReference type="InterPro" id="IPR018641">
    <property type="entry name" value="Trfase_1_rSAM/seldom-assoc"/>
</dbReference>
<proteinExistence type="predicted"/>